<dbReference type="Pfam" id="PF00329">
    <property type="entry name" value="Complex1_30kDa"/>
    <property type="match status" value="1"/>
</dbReference>
<keyword evidence="4" id="KW-1185">Reference proteome</keyword>
<dbReference type="InterPro" id="IPR037232">
    <property type="entry name" value="NADH_quin_OxRdtase_su_C/D-like"/>
</dbReference>
<dbReference type="SUPFAM" id="SSF143243">
    <property type="entry name" value="Nqo5-like"/>
    <property type="match status" value="1"/>
</dbReference>
<feature type="domain" description="NADH:ubiquinone oxidoreductase 30kDa subunit" evidence="2">
    <location>
        <begin position="29"/>
        <end position="144"/>
    </location>
</feature>
<organism evidence="3 4">
    <name type="scientific">Xiashengella succiniciproducens</name>
    <dbReference type="NCBI Taxonomy" id="2949635"/>
    <lineage>
        <taxon>Bacteria</taxon>
        <taxon>Pseudomonadati</taxon>
        <taxon>Bacteroidota</taxon>
        <taxon>Bacteroidia</taxon>
        <taxon>Marinilabiliales</taxon>
        <taxon>Marinilabiliaceae</taxon>
        <taxon>Xiashengella</taxon>
    </lineage>
</organism>
<reference evidence="3" key="2">
    <citation type="submission" date="2022-06" db="EMBL/GenBank/DDBJ databases">
        <title>Xiashengella guii gen. nov. sp. nov., a bacterium isolated form anaerobic digestion tank.</title>
        <authorList>
            <person name="Huang H."/>
        </authorList>
    </citation>
    <scope>NUCLEOTIDE SEQUENCE</scope>
    <source>
        <strain evidence="3">Ai-910</strain>
    </source>
</reference>
<dbReference type="GO" id="GO:0008137">
    <property type="term" value="F:NADH dehydrogenase (ubiquinone) activity"/>
    <property type="evidence" value="ECO:0007669"/>
    <property type="project" value="InterPro"/>
</dbReference>
<protein>
    <submittedName>
        <fullName evidence="3">NADH-quinone oxidoreductase subunit C</fullName>
    </submittedName>
</protein>
<evidence type="ECO:0000313" key="4">
    <source>
        <dbReference type="Proteomes" id="UP001056426"/>
    </source>
</evidence>
<dbReference type="PANTHER" id="PTHR10884">
    <property type="entry name" value="NADH DEHYDROGENASE UBIQUINONE IRON-SULFUR PROTEIN 3"/>
    <property type="match status" value="1"/>
</dbReference>
<comment type="similarity">
    <text evidence="1">Belongs to the complex I 30 kDa subunit family.</text>
</comment>
<gene>
    <name evidence="3" type="ORF">M9189_10970</name>
</gene>
<dbReference type="Proteomes" id="UP001056426">
    <property type="component" value="Chromosome"/>
</dbReference>
<proteinExistence type="inferred from homology"/>
<evidence type="ECO:0000256" key="1">
    <source>
        <dbReference type="ARBA" id="ARBA00007569"/>
    </source>
</evidence>
<sequence length="152" mass="17547">MDNQALQTLLSEILPDTEIIQGGQFVEINLDPTHLHEVLTILKNNDQCSFNFLFCETGIDLNGKLGVVYHLRSIELGHSCVCRVFTESRENPVLDSVADLWSAALFYEREIFDLFGIKFNNHPDLRRLFLEDDFVGHPLRKDFEDPINIIRK</sequence>
<dbReference type="PANTHER" id="PTHR10884:SF14">
    <property type="entry name" value="NADH DEHYDROGENASE [UBIQUINONE] IRON-SULFUR PROTEIN 3, MITOCHONDRIAL"/>
    <property type="match status" value="1"/>
</dbReference>
<evidence type="ECO:0000259" key="2">
    <source>
        <dbReference type="Pfam" id="PF00329"/>
    </source>
</evidence>
<dbReference type="Gene3D" id="3.30.460.80">
    <property type="entry name" value="NADH:ubiquinone oxidoreductase, 30kDa subunit"/>
    <property type="match status" value="1"/>
</dbReference>
<accession>A0A9J6ZNX2</accession>
<evidence type="ECO:0000313" key="3">
    <source>
        <dbReference type="EMBL" id="URW79377.1"/>
    </source>
</evidence>
<name>A0A9J6ZNX2_9BACT</name>
<dbReference type="InterPro" id="IPR001268">
    <property type="entry name" value="NADH_UbQ_OxRdtase_30kDa_su"/>
</dbReference>
<dbReference type="RefSeq" id="WP_250723221.1">
    <property type="nucleotide sequence ID" value="NZ_CP098400.1"/>
</dbReference>
<dbReference type="KEGG" id="alkq:M9189_10970"/>
<dbReference type="EMBL" id="CP098400">
    <property type="protein sequence ID" value="URW79377.1"/>
    <property type="molecule type" value="Genomic_DNA"/>
</dbReference>
<dbReference type="AlphaFoldDB" id="A0A9J6ZNX2"/>
<reference evidence="3" key="1">
    <citation type="submission" date="2022-05" db="EMBL/GenBank/DDBJ databases">
        <authorList>
            <person name="Sun X."/>
        </authorList>
    </citation>
    <scope>NUCLEOTIDE SEQUENCE</scope>
    <source>
        <strain evidence="3">Ai-910</strain>
    </source>
</reference>